<dbReference type="Proteomes" id="UP000236370">
    <property type="component" value="Unassembled WGS sequence"/>
</dbReference>
<organism evidence="1 2">
    <name type="scientific">Pan troglodytes</name>
    <name type="common">Chimpanzee</name>
    <dbReference type="NCBI Taxonomy" id="9598"/>
    <lineage>
        <taxon>Eukaryota</taxon>
        <taxon>Metazoa</taxon>
        <taxon>Chordata</taxon>
        <taxon>Craniata</taxon>
        <taxon>Vertebrata</taxon>
        <taxon>Euteleostomi</taxon>
        <taxon>Mammalia</taxon>
        <taxon>Eutheria</taxon>
        <taxon>Euarchontoglires</taxon>
        <taxon>Primates</taxon>
        <taxon>Haplorrhini</taxon>
        <taxon>Catarrhini</taxon>
        <taxon>Hominidae</taxon>
        <taxon>Pan</taxon>
    </lineage>
</organism>
<evidence type="ECO:0000313" key="2">
    <source>
        <dbReference type="Proteomes" id="UP000236370"/>
    </source>
</evidence>
<evidence type="ECO:0000313" key="1">
    <source>
        <dbReference type="EMBL" id="PNI59083.1"/>
    </source>
</evidence>
<accession>A0A2J8MHU0</accession>
<reference evidence="1 2" key="1">
    <citation type="submission" date="2017-12" db="EMBL/GenBank/DDBJ databases">
        <title>High-resolution comparative analysis of great ape genomes.</title>
        <authorList>
            <person name="Pollen A."/>
            <person name="Hastie A."/>
            <person name="Hormozdiari F."/>
            <person name="Dougherty M."/>
            <person name="Liu R."/>
            <person name="Chaisson M."/>
            <person name="Hoppe E."/>
            <person name="Hill C."/>
            <person name="Pang A."/>
            <person name="Hillier L."/>
            <person name="Baker C."/>
            <person name="Armstrong J."/>
            <person name="Shendure J."/>
            <person name="Paten B."/>
            <person name="Wilson R."/>
            <person name="Chao H."/>
            <person name="Schneider V."/>
            <person name="Ventura M."/>
            <person name="Kronenberg Z."/>
            <person name="Murali S."/>
            <person name="Gordon D."/>
            <person name="Cantsilieris S."/>
            <person name="Munson K."/>
            <person name="Nelson B."/>
            <person name="Raja A."/>
            <person name="Underwood J."/>
            <person name="Diekhans M."/>
            <person name="Fiddes I."/>
            <person name="Haussler D."/>
            <person name="Eichler E."/>
        </authorList>
    </citation>
    <scope>NUCLEOTIDE SEQUENCE [LARGE SCALE GENOMIC DNA]</scope>
    <source>
        <strain evidence="1">Yerkes chimp pedigree #C0471</strain>
    </source>
</reference>
<dbReference type="AlphaFoldDB" id="A0A2J8MHU0"/>
<sequence length="47" mass="5156">MTSSQVKTKPFDSWSYSEMEKEFPELIRSVGLLTVAADSISTNGSEA</sequence>
<gene>
    <name evidence="1" type="ORF">CK820_G0020374</name>
</gene>
<dbReference type="SMR" id="A0A2J8MHU0"/>
<feature type="non-terminal residue" evidence="1">
    <location>
        <position position="47"/>
    </location>
</feature>
<protein>
    <submittedName>
        <fullName evidence="1">AKAP6 isoform 10</fullName>
    </submittedName>
</protein>
<comment type="caution">
    <text evidence="1">The sequence shown here is derived from an EMBL/GenBank/DDBJ whole genome shotgun (WGS) entry which is preliminary data.</text>
</comment>
<dbReference type="EMBL" id="NBAG03000256">
    <property type="protein sequence ID" value="PNI59083.1"/>
    <property type="molecule type" value="Genomic_DNA"/>
</dbReference>
<proteinExistence type="predicted"/>
<name>A0A2J8MHU0_PANTR</name>